<organism evidence="2 3">
    <name type="scientific">Mycolicibacterium aubagnense</name>
    <dbReference type="NCBI Taxonomy" id="319707"/>
    <lineage>
        <taxon>Bacteria</taxon>
        <taxon>Bacillati</taxon>
        <taxon>Actinomycetota</taxon>
        <taxon>Actinomycetes</taxon>
        <taxon>Mycobacteriales</taxon>
        <taxon>Mycobacteriaceae</taxon>
        <taxon>Mycolicibacterium</taxon>
    </lineage>
</organism>
<keyword evidence="3" id="KW-1185">Reference proteome</keyword>
<dbReference type="Gene3D" id="3.40.960.10">
    <property type="entry name" value="VSR Endonuclease"/>
    <property type="match status" value="1"/>
</dbReference>
<gene>
    <name evidence="2" type="ORF">MAUB_43060</name>
</gene>
<evidence type="ECO:0000313" key="3">
    <source>
        <dbReference type="Proteomes" id="UP000465609"/>
    </source>
</evidence>
<dbReference type="SUPFAM" id="SSF52980">
    <property type="entry name" value="Restriction endonuclease-like"/>
    <property type="match status" value="1"/>
</dbReference>
<evidence type="ECO:0000259" key="1">
    <source>
        <dbReference type="Pfam" id="PF04480"/>
    </source>
</evidence>
<reference evidence="2 3" key="1">
    <citation type="journal article" date="2019" name="Emerg. Microbes Infect.">
        <title>Comprehensive subspecies identification of 175 nontuberculous mycobacteria species based on 7547 genomic profiles.</title>
        <authorList>
            <person name="Matsumoto Y."/>
            <person name="Kinjo T."/>
            <person name="Motooka D."/>
            <person name="Nabeya D."/>
            <person name="Jung N."/>
            <person name="Uechi K."/>
            <person name="Horii T."/>
            <person name="Iida T."/>
            <person name="Fujita J."/>
            <person name="Nakamura S."/>
        </authorList>
    </citation>
    <scope>NUCLEOTIDE SEQUENCE [LARGE SCALE GENOMIC DNA]</scope>
    <source>
        <strain evidence="2 3">JCM 15296</strain>
    </source>
</reference>
<sequence>MTTESDPLIGSEALAAQSLTRYELRRYYRALLPNIYGDRRIEPSLRHRTKAAWLWSGREAVIAGSAAAAVHGARWVPDDVPIELIYANTRPPRTVIARDDLLFDDEIQRIDGLPVTTPARTGFDLGRRGPLVDAVARLDALSAATGFTAEDVRTMAGRHRHTRGLRQLERALELFDPGAQSPKETWLRLLLMDEGFPRPQTQIPVLGPDGRPKYFLDIGWEDLMLAVEYDGAQHASQIGYDIARNEYLAASGWTVVRVAAGHQRAEIIGWVNRAWARAMYRTNPAAFLPSR</sequence>
<feature type="domain" description="DUF559" evidence="1">
    <location>
        <begin position="213"/>
        <end position="259"/>
    </location>
</feature>
<dbReference type="Pfam" id="PF04480">
    <property type="entry name" value="DUF559"/>
    <property type="match status" value="1"/>
</dbReference>
<name>A0ABN5YX36_9MYCO</name>
<dbReference type="InterPro" id="IPR007569">
    <property type="entry name" value="DUF559"/>
</dbReference>
<dbReference type="RefSeq" id="WP_138228829.1">
    <property type="nucleotide sequence ID" value="NZ_AP022577.1"/>
</dbReference>
<accession>A0ABN5YX36</accession>
<dbReference type="EMBL" id="AP022577">
    <property type="protein sequence ID" value="BBX86433.1"/>
    <property type="molecule type" value="Genomic_DNA"/>
</dbReference>
<proteinExistence type="predicted"/>
<dbReference type="InterPro" id="IPR011335">
    <property type="entry name" value="Restrct_endonuc-II-like"/>
</dbReference>
<dbReference type="Proteomes" id="UP000465609">
    <property type="component" value="Chromosome"/>
</dbReference>
<evidence type="ECO:0000313" key="2">
    <source>
        <dbReference type="EMBL" id="BBX86433.1"/>
    </source>
</evidence>
<protein>
    <recommendedName>
        <fullName evidence="1">DUF559 domain-containing protein</fullName>
    </recommendedName>
</protein>